<dbReference type="RefSeq" id="WP_165341673.1">
    <property type="nucleotide sequence ID" value="NZ_JAAKZX010000081.1"/>
</dbReference>
<keyword evidence="2" id="KW-1185">Reference proteome</keyword>
<protein>
    <submittedName>
        <fullName evidence="1">Uncharacterized protein</fullName>
    </submittedName>
</protein>
<name>A0ABX0DT76_9ACTN</name>
<comment type="caution">
    <text evidence="1">The sequence shown here is derived from an EMBL/GenBank/DDBJ whole genome shotgun (WGS) entry which is preliminary data.</text>
</comment>
<organism evidence="1 2">
    <name type="scientific">Streptomyces ureilyticus</name>
    <dbReference type="NCBI Taxonomy" id="1775131"/>
    <lineage>
        <taxon>Bacteria</taxon>
        <taxon>Bacillati</taxon>
        <taxon>Actinomycetota</taxon>
        <taxon>Actinomycetes</taxon>
        <taxon>Kitasatosporales</taxon>
        <taxon>Streptomycetaceae</taxon>
        <taxon>Streptomyces</taxon>
    </lineage>
</organism>
<reference evidence="1 2" key="1">
    <citation type="submission" date="2020-02" db="EMBL/GenBank/DDBJ databases">
        <title>Whole-genome analyses of novel actinobacteria.</title>
        <authorList>
            <person name="Sahin N."/>
            <person name="Tokatli A."/>
        </authorList>
    </citation>
    <scope>NUCLEOTIDE SEQUENCE [LARGE SCALE GENOMIC DNA]</scope>
    <source>
        <strain evidence="1 2">YC419</strain>
    </source>
</reference>
<gene>
    <name evidence="1" type="ORF">G6048_24075</name>
</gene>
<accession>A0ABX0DT76</accession>
<proteinExistence type="predicted"/>
<sequence length="189" mass="20902">MAAIGSLIFTAVATYYGAVVAQGQLEQAKEDNERKARDQATRVTFWEEDSFYGERDWQQSRALHLVNRSPDAVSATQIAILVTYLGKEHVLLLADANLPPCTEVTFKASELTGVLLRDRKEVRLSDMTHWETALLTFIDRAGQKWARGTTFLAQAEEAQDVIQELKHTGFAFPGKPGKVKALGSCESTG</sequence>
<dbReference type="EMBL" id="JAAKZX010000081">
    <property type="protein sequence ID" value="NGO45102.1"/>
    <property type="molecule type" value="Genomic_DNA"/>
</dbReference>
<evidence type="ECO:0000313" key="2">
    <source>
        <dbReference type="Proteomes" id="UP001518140"/>
    </source>
</evidence>
<dbReference type="Proteomes" id="UP001518140">
    <property type="component" value="Unassembled WGS sequence"/>
</dbReference>
<evidence type="ECO:0000313" key="1">
    <source>
        <dbReference type="EMBL" id="NGO45102.1"/>
    </source>
</evidence>